<dbReference type="GO" id="GO:0004867">
    <property type="term" value="F:serine-type endopeptidase inhibitor activity"/>
    <property type="evidence" value="ECO:0007669"/>
    <property type="project" value="InterPro"/>
</dbReference>
<dbReference type="EMBL" id="CAJNOJ010000266">
    <property type="protein sequence ID" value="CAF1353686.1"/>
    <property type="molecule type" value="Genomic_DNA"/>
</dbReference>
<dbReference type="AlphaFoldDB" id="A0A815HKH6"/>
<proteinExistence type="inferred from homology"/>
<dbReference type="InterPro" id="IPR042185">
    <property type="entry name" value="Serpin_sf_2"/>
</dbReference>
<gene>
    <name evidence="4" type="ORF">EDS130_LOCUS33426</name>
</gene>
<evidence type="ECO:0000256" key="1">
    <source>
        <dbReference type="ARBA" id="ARBA00009500"/>
    </source>
</evidence>
<name>A0A815HKH6_ADIRI</name>
<reference evidence="4" key="1">
    <citation type="submission" date="2021-02" db="EMBL/GenBank/DDBJ databases">
        <authorList>
            <person name="Nowell W R."/>
        </authorList>
    </citation>
    <scope>NUCLEOTIDE SEQUENCE</scope>
</reference>
<dbReference type="Pfam" id="PF00079">
    <property type="entry name" value="Serpin"/>
    <property type="match status" value="2"/>
</dbReference>
<dbReference type="InterPro" id="IPR042178">
    <property type="entry name" value="Serpin_sf_1"/>
</dbReference>
<comment type="similarity">
    <text evidence="1 2">Belongs to the serpin family.</text>
</comment>
<dbReference type="InterPro" id="IPR023796">
    <property type="entry name" value="Serpin_dom"/>
</dbReference>
<evidence type="ECO:0000313" key="4">
    <source>
        <dbReference type="EMBL" id="CAF1353686.1"/>
    </source>
</evidence>
<evidence type="ECO:0000313" key="5">
    <source>
        <dbReference type="Proteomes" id="UP000663852"/>
    </source>
</evidence>
<dbReference type="PANTHER" id="PTHR11461:SF211">
    <property type="entry name" value="GH10112P-RELATED"/>
    <property type="match status" value="1"/>
</dbReference>
<evidence type="ECO:0000256" key="2">
    <source>
        <dbReference type="RuleBase" id="RU000411"/>
    </source>
</evidence>
<feature type="domain" description="Serpin" evidence="3">
    <location>
        <begin position="1"/>
        <end position="349"/>
    </location>
</feature>
<dbReference type="SMART" id="SM00093">
    <property type="entry name" value="SERPIN"/>
    <property type="match status" value="2"/>
</dbReference>
<sequence length="731" mass="83591">MCAVGAQHQTLQQILDTLEFSSTEELVKACEEILSTFSIVGQDQSIQVKLANRLYAQQTCKLEQDYLKLIRTSFLADMQLEDFKNDNIKVAHEINAWVEQQTNNLIKDLLSPSDISADTRLLIVNCIYFKGTWEEQFRESVTDRNANFHETNGTISKVELMHQKETFAYAENSSLGIQIAHLPYKSSGENIRFVFTIVLPKEGVSLSEVENKFASKPSLLQNVLNSHNATPRELLLHVPKFKMETSFDYESVLAQLGMRDAFDGNKADFTGIVGKFDGQSRLFIDKVIHRALIDVNEQGTEAAAATIVRVVLTCARRRKPQPILFRADRPFLFYIRETRLSFCNRKFQPTLCRLRIDENLFLSPASIALALSMCAVGARHETLKQMLDVLGFRSIEGLIKTSEQVLNAFSVVSQDRSIQIKLANRLYVQKSYQVERDYLELIQKSFSSDVQFEDFKIELTRTTSKINAWVEQQTDQLVNRTLLPDDIPKDAGLIVISCVYFKGTWESKFNEELTDYNATFYETNGTTSKVTLMHQREKFLYARDKSLRAQIVHIPYKHNSKDVQLVFTIILPKAAAPIHRLEKKFTSRPQLLQNALKLENTKSRDLLLHVPKFKIESTFELKSILQRLRMKYPFDQNIANFTGIVDTQDAGSRLLIDKVIHKAVIDVNEQGTDSDAVRAFPASEAITFEGPWKKHTTVFRANRPFLFYIREVRQNVTLFAGKFGNSEILSS</sequence>
<dbReference type="InterPro" id="IPR000215">
    <property type="entry name" value="Serpin_fam"/>
</dbReference>
<dbReference type="SUPFAM" id="SSF56574">
    <property type="entry name" value="Serpins"/>
    <property type="match status" value="2"/>
</dbReference>
<dbReference type="InterPro" id="IPR036186">
    <property type="entry name" value="Serpin_sf"/>
</dbReference>
<dbReference type="PANTHER" id="PTHR11461">
    <property type="entry name" value="SERINE PROTEASE INHIBITOR, SERPIN"/>
    <property type="match status" value="1"/>
</dbReference>
<comment type="caution">
    <text evidence="4">The sequence shown here is derived from an EMBL/GenBank/DDBJ whole genome shotgun (WGS) entry which is preliminary data.</text>
</comment>
<dbReference type="PROSITE" id="PS00284">
    <property type="entry name" value="SERPIN"/>
    <property type="match status" value="1"/>
</dbReference>
<dbReference type="InterPro" id="IPR023795">
    <property type="entry name" value="Serpin_CS"/>
</dbReference>
<evidence type="ECO:0000259" key="3">
    <source>
        <dbReference type="SMART" id="SM00093"/>
    </source>
</evidence>
<organism evidence="4 5">
    <name type="scientific">Adineta ricciae</name>
    <name type="common">Rotifer</name>
    <dbReference type="NCBI Taxonomy" id="249248"/>
    <lineage>
        <taxon>Eukaryota</taxon>
        <taxon>Metazoa</taxon>
        <taxon>Spiralia</taxon>
        <taxon>Gnathifera</taxon>
        <taxon>Rotifera</taxon>
        <taxon>Eurotatoria</taxon>
        <taxon>Bdelloidea</taxon>
        <taxon>Adinetida</taxon>
        <taxon>Adinetidae</taxon>
        <taxon>Adineta</taxon>
    </lineage>
</organism>
<feature type="domain" description="Serpin" evidence="3">
    <location>
        <begin position="350"/>
        <end position="726"/>
    </location>
</feature>
<dbReference type="GO" id="GO:0005615">
    <property type="term" value="C:extracellular space"/>
    <property type="evidence" value="ECO:0007669"/>
    <property type="project" value="InterPro"/>
</dbReference>
<accession>A0A815HKH6</accession>
<dbReference type="Gene3D" id="3.30.497.10">
    <property type="entry name" value="Antithrombin, subunit I, domain 2"/>
    <property type="match status" value="2"/>
</dbReference>
<dbReference type="Proteomes" id="UP000663852">
    <property type="component" value="Unassembled WGS sequence"/>
</dbReference>
<dbReference type="OrthoDB" id="671595at2759"/>
<dbReference type="CDD" id="cd00172">
    <property type="entry name" value="serpin"/>
    <property type="match status" value="2"/>
</dbReference>
<dbReference type="Gene3D" id="2.30.39.10">
    <property type="entry name" value="Alpha-1-antitrypsin, domain 1"/>
    <property type="match status" value="2"/>
</dbReference>
<protein>
    <recommendedName>
        <fullName evidence="3">Serpin domain-containing protein</fullName>
    </recommendedName>
</protein>